<dbReference type="Proteomes" id="UP000694726">
    <property type="component" value="Unplaced"/>
</dbReference>
<dbReference type="InterPro" id="IPR050637">
    <property type="entry name" value="NLRP_innate_immun_reg"/>
</dbReference>
<dbReference type="Pfam" id="PF13516">
    <property type="entry name" value="LRR_6"/>
    <property type="match status" value="2"/>
</dbReference>
<dbReference type="Gene3D" id="3.80.10.10">
    <property type="entry name" value="Ribonuclease Inhibitor"/>
    <property type="match status" value="1"/>
</dbReference>
<accession>A0A8D0TTV8</accession>
<dbReference type="SUPFAM" id="SSF52047">
    <property type="entry name" value="RNI-like"/>
    <property type="match status" value="1"/>
</dbReference>
<proteinExistence type="predicted"/>
<sequence length="198" mass="21581">SLDGYFTTLGIPSSSGRLQTCQLNHSRGPSFAVWGASCDCPCRLRHCSINRHGCKYISKLLQGDCSLTSLDVGFNPITTGLYFLCEALKKPNCKLKCLGLWGCSITPFSCQDLASALLSNQSLETLDLGQNILGQSGVTALLEALKQKHGPLKTLRLKADESTKIQRMAEAVREGNPQLTVEWNHAGTRRSLCCDFLS</sequence>
<dbReference type="InterPro" id="IPR001611">
    <property type="entry name" value="Leu-rich_rpt"/>
</dbReference>
<reference evidence="1" key="1">
    <citation type="submission" date="2025-08" db="UniProtKB">
        <authorList>
            <consortium name="Ensembl"/>
        </authorList>
    </citation>
    <scope>IDENTIFICATION</scope>
</reference>
<protein>
    <submittedName>
        <fullName evidence="1">Uncharacterized protein</fullName>
    </submittedName>
</protein>
<evidence type="ECO:0000313" key="2">
    <source>
        <dbReference type="Proteomes" id="UP000694726"/>
    </source>
</evidence>
<dbReference type="PANTHER" id="PTHR45690">
    <property type="entry name" value="NACHT, LRR AND PYD DOMAINS-CONTAINING PROTEIN 12"/>
    <property type="match status" value="1"/>
</dbReference>
<name>A0A8D0TTV8_PIG</name>
<dbReference type="PANTHER" id="PTHR45690:SF22">
    <property type="entry name" value="NACHT DOMAIN-CONTAINING PROTEIN"/>
    <property type="match status" value="1"/>
</dbReference>
<dbReference type="InterPro" id="IPR032675">
    <property type="entry name" value="LRR_dom_sf"/>
</dbReference>
<dbReference type="SMART" id="SM00368">
    <property type="entry name" value="LRR_RI"/>
    <property type="match status" value="3"/>
</dbReference>
<organism evidence="1 2">
    <name type="scientific">Sus scrofa</name>
    <name type="common">Pig</name>
    <dbReference type="NCBI Taxonomy" id="9823"/>
    <lineage>
        <taxon>Eukaryota</taxon>
        <taxon>Metazoa</taxon>
        <taxon>Chordata</taxon>
        <taxon>Craniata</taxon>
        <taxon>Vertebrata</taxon>
        <taxon>Euteleostomi</taxon>
        <taxon>Mammalia</taxon>
        <taxon>Eutheria</taxon>
        <taxon>Laurasiatheria</taxon>
        <taxon>Artiodactyla</taxon>
        <taxon>Suina</taxon>
        <taxon>Suidae</taxon>
        <taxon>Sus</taxon>
    </lineage>
</organism>
<dbReference type="AlphaFoldDB" id="A0A8D0TTV8"/>
<evidence type="ECO:0000313" key="1">
    <source>
        <dbReference type="Ensembl" id="ENSSSCP00015001571.1"/>
    </source>
</evidence>
<dbReference type="Ensembl" id="ENSSSCT00015004325.1">
    <property type="protein sequence ID" value="ENSSSCP00015001571.1"/>
    <property type="gene ID" value="ENSSSCG00015003379.1"/>
</dbReference>